<dbReference type="Proteomes" id="UP000054776">
    <property type="component" value="Unassembled WGS sequence"/>
</dbReference>
<dbReference type="InParanoid" id="A0A0V1BUE5"/>
<reference evidence="2 3" key="1">
    <citation type="submission" date="2015-01" db="EMBL/GenBank/DDBJ databases">
        <title>Evolution of Trichinella species and genotypes.</title>
        <authorList>
            <person name="Korhonen P.K."/>
            <person name="Edoardo P."/>
            <person name="Giuseppe L.R."/>
            <person name="Gasser R.B."/>
        </authorList>
    </citation>
    <scope>NUCLEOTIDE SEQUENCE [LARGE SCALE GENOMIC DNA]</scope>
    <source>
        <strain evidence="2">ISS3</strain>
    </source>
</reference>
<evidence type="ECO:0000313" key="3">
    <source>
        <dbReference type="Proteomes" id="UP000054776"/>
    </source>
</evidence>
<gene>
    <name evidence="2" type="ORF">T01_13610</name>
</gene>
<evidence type="ECO:0000256" key="1">
    <source>
        <dbReference type="SAM" id="MobiDB-lite"/>
    </source>
</evidence>
<comment type="caution">
    <text evidence="2">The sequence shown here is derived from an EMBL/GenBank/DDBJ whole genome shotgun (WGS) entry which is preliminary data.</text>
</comment>
<keyword evidence="3" id="KW-1185">Reference proteome</keyword>
<sequence>MADDKRKVAKGGATMMSRAENVPSPSDDVAVDQFNGFSNT</sequence>
<dbReference type="EMBL" id="JYDH01000012">
    <property type="protein sequence ID" value="KRY40554.1"/>
    <property type="molecule type" value="Genomic_DNA"/>
</dbReference>
<organism evidence="2 3">
    <name type="scientific">Trichinella spiralis</name>
    <name type="common">Trichina worm</name>
    <dbReference type="NCBI Taxonomy" id="6334"/>
    <lineage>
        <taxon>Eukaryota</taxon>
        <taxon>Metazoa</taxon>
        <taxon>Ecdysozoa</taxon>
        <taxon>Nematoda</taxon>
        <taxon>Enoplea</taxon>
        <taxon>Dorylaimia</taxon>
        <taxon>Trichinellida</taxon>
        <taxon>Trichinellidae</taxon>
        <taxon>Trichinella</taxon>
    </lineage>
</organism>
<evidence type="ECO:0000313" key="2">
    <source>
        <dbReference type="EMBL" id="KRY40554.1"/>
    </source>
</evidence>
<accession>A0A0V1BUE5</accession>
<dbReference type="AlphaFoldDB" id="A0A0V1BUE5"/>
<proteinExistence type="predicted"/>
<protein>
    <submittedName>
        <fullName evidence="2">Uncharacterized protein</fullName>
    </submittedName>
</protein>
<name>A0A0V1BUE5_TRISP</name>
<feature type="region of interest" description="Disordered" evidence="1">
    <location>
        <begin position="1"/>
        <end position="40"/>
    </location>
</feature>